<dbReference type="EMBL" id="CP001230">
    <property type="protein sequence ID" value="ACO03827.1"/>
    <property type="molecule type" value="Genomic_DNA"/>
</dbReference>
<dbReference type="AlphaFoldDB" id="C0QPX8"/>
<dbReference type="SMART" id="SM00089">
    <property type="entry name" value="PKD"/>
    <property type="match status" value="4"/>
</dbReference>
<evidence type="ECO:0000313" key="2">
    <source>
        <dbReference type="EMBL" id="ACO03827.1"/>
    </source>
</evidence>
<dbReference type="PROSITE" id="PS51257">
    <property type="entry name" value="PROKAR_LIPOPROTEIN"/>
    <property type="match status" value="1"/>
</dbReference>
<dbReference type="InterPro" id="IPR024079">
    <property type="entry name" value="MetalloPept_cat_dom_sf"/>
</dbReference>
<dbReference type="Pfam" id="PF18911">
    <property type="entry name" value="PKD_4"/>
    <property type="match status" value="1"/>
</dbReference>
<dbReference type="Pfam" id="PF13688">
    <property type="entry name" value="Reprolysin_5"/>
    <property type="match status" value="1"/>
</dbReference>
<gene>
    <name evidence="2" type="ordered locus">PERMA_0937</name>
</gene>
<dbReference type="eggNOG" id="COG3291">
    <property type="taxonomic scope" value="Bacteria"/>
</dbReference>
<evidence type="ECO:0000259" key="1">
    <source>
        <dbReference type="PROSITE" id="PS50093"/>
    </source>
</evidence>
<dbReference type="OrthoDB" id="225533at2"/>
<dbReference type="Gene3D" id="3.40.390.10">
    <property type="entry name" value="Collagenase (Catalytic Domain)"/>
    <property type="match status" value="1"/>
</dbReference>
<sequence length="915" mass="101535">MRYTRYILLLLIVFFFSCGDSSKKLTENVDIKNSSSVIKLNIDYLSPGISKQETRQLILELPDGSSVTVERSRTETREEGFSWFGKVIDKKNSSVIITVEKGVAYGTVIFNGKRYRIKPLKPEENLYLIEDLSGKKIVPLKEDTVPFYPEKKIEDIKALGSNPEDGSRVDILVLYTTAVKNEYGTGLEAFIRSLIDIANQSFINSNINTSLNLAGISEITSVDETVSLDSALNTLSSDQNIDSLRKLKKADIVVLLRKYQGGNTCGLGYIIVNLPDNFDQNLSYYTSSYYSSGFSVVEVGNYGSYYCPDETFAHEVGHNFGCSHDRDHSTGSGAFSYSYGYDVQGVFATVMSYDRPTIRYFSNPNITYKGYSIGVPEGQPDSADNSKTINRTRLIVANYISVPSSNPPVINSFTADPISGKVPLTVSFNWNVSDPDGDSLRCNFDADGDGTDDITVTDCSTYTYSYEYTSGGSYTPKLSVSDGIYITTKTLSITVNQNRPPSGSFSADRTVIYEGDTVKFSYSASDPDGDNLICLIDLDGNGNYEIRDNGCNSSPVNRVYNIPGTYIAELVIDDGYDTVSYKINIQVKQKNSPPETPSISGVTSGYTDIVYPFTASSKDPDGDSIYYRFDWGDGNVSDWGSGRRGYQWDTPRRYCVRAQAKDDLDNLSNWSDCFYTDIVLSSTVNSPPDILIFESDITEGYLPLTVTFRFKAGDKDGDPLVCNFDSDGDNSFEFTSDNCGEETVNFTYTQPGEYTAVLEVSDGKDTVKKSLVIKVYSSNNDPVVDLFSVDPFKLLEGDKITVRYKAHDPDGDSIECLIDFGDGTYISDYGCSNQKVEKYYKEPGEYVITLTVKDTNGNDISQKITVTVNPVIDGGKGGSGCSFSDNDHFYTFFLIISVILIRILKIYREERWEVF</sequence>
<dbReference type="HOGENOM" id="CLU_318040_0_0_0"/>
<dbReference type="CDD" id="cd00146">
    <property type="entry name" value="PKD"/>
    <property type="match status" value="1"/>
</dbReference>
<protein>
    <submittedName>
        <fullName evidence="2">PKD domain protein</fullName>
    </submittedName>
</protein>
<dbReference type="STRING" id="123214.PERMA_0937"/>
<dbReference type="Gene3D" id="2.60.40.10">
    <property type="entry name" value="Immunoglobulins"/>
    <property type="match status" value="5"/>
</dbReference>
<dbReference type="Proteomes" id="UP000001366">
    <property type="component" value="Chromosome"/>
</dbReference>
<dbReference type="InterPro" id="IPR000601">
    <property type="entry name" value="PKD_dom"/>
</dbReference>
<dbReference type="PaxDb" id="123214-PERMA_0937"/>
<keyword evidence="3" id="KW-1185">Reference proteome</keyword>
<evidence type="ECO:0000313" key="3">
    <source>
        <dbReference type="Proteomes" id="UP000001366"/>
    </source>
</evidence>
<accession>C0QPX8</accession>
<dbReference type="SUPFAM" id="SSF55486">
    <property type="entry name" value="Metalloproteases ('zincins'), catalytic domain"/>
    <property type="match status" value="1"/>
</dbReference>
<dbReference type="InterPro" id="IPR013783">
    <property type="entry name" value="Ig-like_fold"/>
</dbReference>
<dbReference type="PROSITE" id="PS50093">
    <property type="entry name" value="PKD"/>
    <property type="match status" value="1"/>
</dbReference>
<dbReference type="GO" id="GO:0008237">
    <property type="term" value="F:metallopeptidase activity"/>
    <property type="evidence" value="ECO:0007669"/>
    <property type="project" value="InterPro"/>
</dbReference>
<name>C0QPX8_PERMH</name>
<dbReference type="InterPro" id="IPR022409">
    <property type="entry name" value="PKD/Chitinase_dom"/>
</dbReference>
<dbReference type="KEGG" id="pmx:PERMA_0937"/>
<dbReference type="RefSeq" id="WP_012676066.1">
    <property type="nucleotide sequence ID" value="NC_012440.1"/>
</dbReference>
<proteinExistence type="predicted"/>
<dbReference type="SUPFAM" id="SSF49299">
    <property type="entry name" value="PKD domain"/>
    <property type="match status" value="5"/>
</dbReference>
<reference evidence="2 3" key="1">
    <citation type="journal article" date="2009" name="J. Bacteriol.">
        <title>Complete and draft genome sequences of six members of the Aquificales.</title>
        <authorList>
            <person name="Reysenbach A.L."/>
            <person name="Hamamura N."/>
            <person name="Podar M."/>
            <person name="Griffiths E."/>
            <person name="Ferreira S."/>
            <person name="Hochstein R."/>
            <person name="Heidelberg J."/>
            <person name="Johnson J."/>
            <person name="Mead D."/>
            <person name="Pohorille A."/>
            <person name="Sarmiento M."/>
            <person name="Schweighofer K."/>
            <person name="Seshadri R."/>
            <person name="Voytek M.A."/>
        </authorList>
    </citation>
    <scope>NUCLEOTIDE SEQUENCE [LARGE SCALE GENOMIC DNA]</scope>
    <source>
        <strain evidence="3">DSM 14350 / EX-H1</strain>
    </source>
</reference>
<dbReference type="InterPro" id="IPR035986">
    <property type="entry name" value="PKD_dom_sf"/>
</dbReference>
<organism evidence="2 3">
    <name type="scientific">Persephonella marina (strain DSM 14350 / EX-H1)</name>
    <dbReference type="NCBI Taxonomy" id="123214"/>
    <lineage>
        <taxon>Bacteria</taxon>
        <taxon>Pseudomonadati</taxon>
        <taxon>Aquificota</taxon>
        <taxon>Aquificia</taxon>
        <taxon>Aquificales</taxon>
        <taxon>Hydrogenothermaceae</taxon>
        <taxon>Persephonella</taxon>
    </lineage>
</organism>
<feature type="domain" description="PKD" evidence="1">
    <location>
        <begin position="819"/>
        <end position="868"/>
    </location>
</feature>